<dbReference type="SUPFAM" id="SSF47413">
    <property type="entry name" value="lambda repressor-like DNA-binding domains"/>
    <property type="match status" value="1"/>
</dbReference>
<evidence type="ECO:0000313" key="4">
    <source>
        <dbReference type="EMBL" id="GAA4511964.1"/>
    </source>
</evidence>
<sequence length="131" mass="15221">MTLLFNNFFLTCALNNKNIYQMNTLGKKIRLLRHQKGWSQEDVAKRLDISIPAFSKIETGITDVNLSRLNQIAKLFNLSLVELLSTSDANEEKEKFAEINELQQRLQAREAEVIELQKKVIDLYEQLHKKS</sequence>
<comment type="caution">
    <text evidence="4">The sequence shown here is derived from an EMBL/GenBank/DDBJ whole genome shotgun (WGS) entry which is preliminary data.</text>
</comment>
<dbReference type="EMBL" id="BAABGR010000006">
    <property type="protein sequence ID" value="GAA4511964.1"/>
    <property type="molecule type" value="Genomic_DNA"/>
</dbReference>
<dbReference type="PROSITE" id="PS50943">
    <property type="entry name" value="HTH_CROC1"/>
    <property type="match status" value="1"/>
</dbReference>
<dbReference type="Gene3D" id="1.10.260.40">
    <property type="entry name" value="lambda repressor-like DNA-binding domains"/>
    <property type="match status" value="1"/>
</dbReference>
<accession>A0ABP8QWK6</accession>
<gene>
    <name evidence="4" type="ORF">GCM10023173_05370</name>
</gene>
<evidence type="ECO:0000259" key="3">
    <source>
        <dbReference type="PROSITE" id="PS50943"/>
    </source>
</evidence>
<dbReference type="CDD" id="cd00093">
    <property type="entry name" value="HTH_XRE"/>
    <property type="match status" value="1"/>
</dbReference>
<evidence type="ECO:0000256" key="2">
    <source>
        <dbReference type="SAM" id="Coils"/>
    </source>
</evidence>
<dbReference type="InterPro" id="IPR001387">
    <property type="entry name" value="Cro/C1-type_HTH"/>
</dbReference>
<proteinExistence type="predicted"/>
<keyword evidence="5" id="KW-1185">Reference proteome</keyword>
<dbReference type="Proteomes" id="UP001500394">
    <property type="component" value="Unassembled WGS sequence"/>
</dbReference>
<keyword evidence="1" id="KW-0238">DNA-binding</keyword>
<dbReference type="PANTHER" id="PTHR46558:SF4">
    <property type="entry name" value="DNA-BIDING PHAGE PROTEIN"/>
    <property type="match status" value="1"/>
</dbReference>
<dbReference type="PANTHER" id="PTHR46558">
    <property type="entry name" value="TRACRIPTIONAL REGULATORY PROTEIN-RELATED-RELATED"/>
    <property type="match status" value="1"/>
</dbReference>
<feature type="domain" description="HTH cro/C1-type" evidence="3">
    <location>
        <begin position="29"/>
        <end position="83"/>
    </location>
</feature>
<feature type="coiled-coil region" evidence="2">
    <location>
        <begin position="89"/>
        <end position="126"/>
    </location>
</feature>
<evidence type="ECO:0000256" key="1">
    <source>
        <dbReference type="ARBA" id="ARBA00023125"/>
    </source>
</evidence>
<reference evidence="5" key="1">
    <citation type="journal article" date="2019" name="Int. J. Syst. Evol. Microbiol.">
        <title>The Global Catalogue of Microorganisms (GCM) 10K type strain sequencing project: providing services to taxonomists for standard genome sequencing and annotation.</title>
        <authorList>
            <consortium name="The Broad Institute Genomics Platform"/>
            <consortium name="The Broad Institute Genome Sequencing Center for Infectious Disease"/>
            <person name="Wu L."/>
            <person name="Ma J."/>
        </authorList>
    </citation>
    <scope>NUCLEOTIDE SEQUENCE [LARGE SCALE GENOMIC DNA]</scope>
    <source>
        <strain evidence="5">JCM 17858</strain>
    </source>
</reference>
<dbReference type="InterPro" id="IPR010982">
    <property type="entry name" value="Lambda_DNA-bd_dom_sf"/>
</dbReference>
<name>A0ABP8QWK6_9SPHI</name>
<keyword evidence="2" id="KW-0175">Coiled coil</keyword>
<organism evidence="4 5">
    <name type="scientific">Sphingobacterium thermophilum</name>
    <dbReference type="NCBI Taxonomy" id="768534"/>
    <lineage>
        <taxon>Bacteria</taxon>
        <taxon>Pseudomonadati</taxon>
        <taxon>Bacteroidota</taxon>
        <taxon>Sphingobacteriia</taxon>
        <taxon>Sphingobacteriales</taxon>
        <taxon>Sphingobacteriaceae</taxon>
        <taxon>Sphingobacterium</taxon>
    </lineage>
</organism>
<dbReference type="SMART" id="SM00530">
    <property type="entry name" value="HTH_XRE"/>
    <property type="match status" value="1"/>
</dbReference>
<evidence type="ECO:0000313" key="5">
    <source>
        <dbReference type="Proteomes" id="UP001500394"/>
    </source>
</evidence>
<dbReference type="Pfam" id="PF01381">
    <property type="entry name" value="HTH_3"/>
    <property type="match status" value="1"/>
</dbReference>
<protein>
    <recommendedName>
        <fullName evidence="3">HTH cro/C1-type domain-containing protein</fullName>
    </recommendedName>
</protein>